<dbReference type="Gene3D" id="2.40.50.100">
    <property type="match status" value="1"/>
</dbReference>
<dbReference type="InterPro" id="IPR000089">
    <property type="entry name" value="Biotin_lipoyl"/>
</dbReference>
<comment type="caution">
    <text evidence="3">The sequence shown here is derived from an EMBL/GenBank/DDBJ whole genome shotgun (WGS) entry which is preliminary data.</text>
</comment>
<feature type="domain" description="Lipoyl-binding" evidence="2">
    <location>
        <begin position="20"/>
        <end position="102"/>
    </location>
</feature>
<reference evidence="3 4" key="1">
    <citation type="submission" date="2016-06" db="EMBL/GenBank/DDBJ databases">
        <title>Four novel species of enterococci isolated from chicken manure.</title>
        <authorList>
            <person name="Van Tyne D."/>
        </authorList>
    </citation>
    <scope>NUCLEOTIDE SEQUENCE [LARGE SCALE GENOMIC DNA]</scope>
    <source>
        <strain evidence="3 4">CU12B</strain>
    </source>
</reference>
<keyword evidence="4" id="KW-1185">Reference proteome</keyword>
<evidence type="ECO:0000256" key="1">
    <source>
        <dbReference type="ARBA" id="ARBA00022823"/>
    </source>
</evidence>
<evidence type="ECO:0000313" key="3">
    <source>
        <dbReference type="EMBL" id="KAF1304541.1"/>
    </source>
</evidence>
<evidence type="ECO:0000259" key="2">
    <source>
        <dbReference type="PROSITE" id="PS50968"/>
    </source>
</evidence>
<dbReference type="SUPFAM" id="SSF51230">
    <property type="entry name" value="Single hybrid motif"/>
    <property type="match status" value="1"/>
</dbReference>
<dbReference type="InterPro" id="IPR011053">
    <property type="entry name" value="Single_hybrid_motif"/>
</dbReference>
<dbReference type="CDD" id="cd06848">
    <property type="entry name" value="GCS_H"/>
    <property type="match status" value="1"/>
</dbReference>
<dbReference type="PANTHER" id="PTHR11715:SF3">
    <property type="entry name" value="GLYCINE CLEAVAGE SYSTEM H PROTEIN-RELATED"/>
    <property type="match status" value="1"/>
</dbReference>
<protein>
    <submittedName>
        <fullName evidence="3">Glycine cleavage system protein H</fullName>
    </submittedName>
</protein>
<dbReference type="Pfam" id="PF01597">
    <property type="entry name" value="GCV_H"/>
    <property type="match status" value="1"/>
</dbReference>
<dbReference type="Proteomes" id="UP000782705">
    <property type="component" value="Unassembled WGS sequence"/>
</dbReference>
<dbReference type="InterPro" id="IPR002930">
    <property type="entry name" value="GCV_H"/>
</dbReference>
<evidence type="ECO:0000313" key="4">
    <source>
        <dbReference type="Proteomes" id="UP000782705"/>
    </source>
</evidence>
<accession>A0ABQ6Z0J4</accession>
<dbReference type="EMBL" id="MAEL01000031">
    <property type="protein sequence ID" value="KAF1304541.1"/>
    <property type="molecule type" value="Genomic_DNA"/>
</dbReference>
<keyword evidence="1" id="KW-0450">Lipoyl</keyword>
<dbReference type="PROSITE" id="PS50968">
    <property type="entry name" value="BIOTINYL_LIPOYL"/>
    <property type="match status" value="1"/>
</dbReference>
<dbReference type="RefSeq" id="WP_161901571.1">
    <property type="nucleotide sequence ID" value="NZ_MAEL01000031.1"/>
</dbReference>
<dbReference type="PANTHER" id="PTHR11715">
    <property type="entry name" value="GLYCINE CLEAVAGE SYSTEM H PROTEIN"/>
    <property type="match status" value="1"/>
</dbReference>
<organism evidence="3 4">
    <name type="scientific">Candidatus Enterococcus willemsii</name>
    <dbReference type="NCBI Taxonomy" id="1857215"/>
    <lineage>
        <taxon>Bacteria</taxon>
        <taxon>Bacillati</taxon>
        <taxon>Bacillota</taxon>
        <taxon>Bacilli</taxon>
        <taxon>Lactobacillales</taxon>
        <taxon>Enterococcaceae</taxon>
        <taxon>Enterococcus</taxon>
    </lineage>
</organism>
<gene>
    <name evidence="3" type="ORF">BAU17_10075</name>
</gene>
<proteinExistence type="predicted"/>
<name>A0ABQ6Z0J4_9ENTE</name>
<dbReference type="InterPro" id="IPR033753">
    <property type="entry name" value="GCV_H/Fam206"/>
</dbReference>
<sequence>MKKKCLKKTDNLWVLFNGEEYVIGLTKAAQDDLGTITFASVPKLGQEFTKGDTLIELEAEKAVNEYVSPLTGTVSSVNEKLEQNVDVLNDEDEMNAWIISLKDVNVEEFDDLV</sequence>